<feature type="signal peptide" evidence="1">
    <location>
        <begin position="1"/>
        <end position="17"/>
    </location>
</feature>
<keyword evidence="3" id="KW-1185">Reference proteome</keyword>
<dbReference type="GeneID" id="14885968"/>
<dbReference type="VEuPathDB" id="AmoebaDB:EIN_316160"/>
<proteinExistence type="predicted"/>
<gene>
    <name evidence="2" type="ORF">EIN_316160</name>
</gene>
<keyword evidence="1" id="KW-0732">Signal</keyword>
<evidence type="ECO:0000313" key="2">
    <source>
        <dbReference type="EMBL" id="ELP86947.1"/>
    </source>
</evidence>
<dbReference type="KEGG" id="eiv:EIN_316160"/>
<evidence type="ECO:0000256" key="1">
    <source>
        <dbReference type="SAM" id="SignalP"/>
    </source>
</evidence>
<accession>A0A0A1TZD8</accession>
<sequence>MFSLYLLIALSCAKYLSYPTGTGEKFVIATISHCYEKADGSYFKYVEKNGGIVIEKYTDHNCKNDKTTSKLDKTFTITDAVPSYGFCGRTPCETGQFECLKSECHKDDLFNQDGMYVKAFFNQSLTMIQAQFYEDATCTKLKVTYFNNCTICTTNNSENICQSTLVETNNIVALKTETGAVYVKPKNEKDTADSGNLVAVFFFAFLFFIF</sequence>
<dbReference type="RefSeq" id="XP_004253718.1">
    <property type="nucleotide sequence ID" value="XM_004253670.1"/>
</dbReference>
<feature type="chain" id="PRO_5001980064" evidence="1">
    <location>
        <begin position="18"/>
        <end position="210"/>
    </location>
</feature>
<dbReference type="AlphaFoldDB" id="A0A0A1TZD8"/>
<organism evidence="2 3">
    <name type="scientific">Entamoeba invadens IP1</name>
    <dbReference type="NCBI Taxonomy" id="370355"/>
    <lineage>
        <taxon>Eukaryota</taxon>
        <taxon>Amoebozoa</taxon>
        <taxon>Evosea</taxon>
        <taxon>Archamoebae</taxon>
        <taxon>Mastigamoebida</taxon>
        <taxon>Entamoebidae</taxon>
        <taxon>Entamoeba</taxon>
    </lineage>
</organism>
<dbReference type="EMBL" id="KB206890">
    <property type="protein sequence ID" value="ELP86947.1"/>
    <property type="molecule type" value="Genomic_DNA"/>
</dbReference>
<protein>
    <submittedName>
        <fullName evidence="2">Uncharacterized protein</fullName>
    </submittedName>
</protein>
<reference evidence="2 3" key="1">
    <citation type="submission" date="2012-10" db="EMBL/GenBank/DDBJ databases">
        <authorList>
            <person name="Zafar N."/>
            <person name="Inman J."/>
            <person name="Hall N."/>
            <person name="Lorenzi H."/>
            <person name="Caler E."/>
        </authorList>
    </citation>
    <scope>NUCLEOTIDE SEQUENCE [LARGE SCALE GENOMIC DNA]</scope>
    <source>
        <strain evidence="2 3">IP1</strain>
    </source>
</reference>
<name>A0A0A1TZD8_ENTIV</name>
<evidence type="ECO:0000313" key="3">
    <source>
        <dbReference type="Proteomes" id="UP000014680"/>
    </source>
</evidence>
<dbReference type="Proteomes" id="UP000014680">
    <property type="component" value="Unassembled WGS sequence"/>
</dbReference>